<proteinExistence type="predicted"/>
<dbReference type="PANTHER" id="PTHR46825:SF8">
    <property type="entry name" value="BETA-LACTAMASE-RELATED"/>
    <property type="match status" value="1"/>
</dbReference>
<dbReference type="AlphaFoldDB" id="A0A3N0ESW2"/>
<dbReference type="InterPro" id="IPR050491">
    <property type="entry name" value="AmpC-like"/>
</dbReference>
<evidence type="ECO:0000259" key="2">
    <source>
        <dbReference type="Pfam" id="PF00144"/>
    </source>
</evidence>
<dbReference type="SUPFAM" id="SSF56601">
    <property type="entry name" value="beta-lactamase/transpeptidase-like"/>
    <property type="match status" value="1"/>
</dbReference>
<sequence length="449" mass="50274">MIRTKKMRHLSTFALLALTGQWCLAQIPEPVKNEIKTRVNNGVYPSVVVGVWEEGKESYFAYGFKNTERKEKADRNTLYEIGSITKTYTGLLLAKFVTEGKLALDFPADTLLPDSIRLRDRKGNPIRLKQLATHTAGLPRLPGNMAPGSADNPYRDYSRQDLLTFLKQYQATHIGARYGYSNLGMGMLGELLAMQGKTDYASLLRKHILSPLKLEYTYVKIPKEKASDIATGYLGNRPVSQWDFKAMAAAGALKTNITDLLHYGKSYLDPESPLKKAAGLTLQTHYTDRTHKKYGLAWHYSGGIAYHNGGTGGFRSFIALNPERKRVVVMITNTGSNSVDDMGMYLAAPEKQKPPVTPEARDIDPEMLQEYAGNYQNNGLGLHMQITVKNGTLHARLPGQPELPVYYYGDHHFFYKNVLARLFFETDENGTVVGLTLQQNGQEILLIKN</sequence>
<evidence type="ECO:0000259" key="3">
    <source>
        <dbReference type="Pfam" id="PF11954"/>
    </source>
</evidence>
<evidence type="ECO:0000313" key="4">
    <source>
        <dbReference type="EMBL" id="RNL91025.1"/>
    </source>
</evidence>
<dbReference type="Proteomes" id="UP000267469">
    <property type="component" value="Unassembled WGS sequence"/>
</dbReference>
<name>A0A3N0ESW2_SINP1</name>
<comment type="caution">
    <text evidence="4">The sequence shown here is derived from an EMBL/GenBank/DDBJ whole genome shotgun (WGS) entry which is preliminary data.</text>
</comment>
<feature type="signal peptide" evidence="1">
    <location>
        <begin position="1"/>
        <end position="25"/>
    </location>
</feature>
<dbReference type="PANTHER" id="PTHR46825">
    <property type="entry name" value="D-ALANYL-D-ALANINE-CARBOXYPEPTIDASE/ENDOPEPTIDASE AMPH"/>
    <property type="match status" value="1"/>
</dbReference>
<feature type="chain" id="PRO_5018100365" evidence="1">
    <location>
        <begin position="26"/>
        <end position="449"/>
    </location>
</feature>
<reference evidence="4 5" key="1">
    <citation type="submission" date="2018-10" db="EMBL/GenBank/DDBJ databases">
        <title>Sinomicrobium pectinilyticum sp. nov., a pectinase-producing bacterium isolated from alkaline and saline soil, and emended description of the genus Sinomicrobium.</title>
        <authorList>
            <person name="Cheng B."/>
            <person name="Li C."/>
            <person name="Lai Q."/>
            <person name="Du M."/>
            <person name="Shao Z."/>
            <person name="Xu P."/>
            <person name="Yang C."/>
        </authorList>
    </citation>
    <scope>NUCLEOTIDE SEQUENCE [LARGE SCALE GENOMIC DNA]</scope>
    <source>
        <strain evidence="4 5">5DNS001</strain>
    </source>
</reference>
<feature type="domain" description="Peptidase S12 Pab87-related C-terminal" evidence="3">
    <location>
        <begin position="358"/>
        <end position="438"/>
    </location>
</feature>
<accession>A0A3N0ESW2</accession>
<dbReference type="Pfam" id="PF00144">
    <property type="entry name" value="Beta-lactamase"/>
    <property type="match status" value="1"/>
</dbReference>
<keyword evidence="4" id="KW-0378">Hydrolase</keyword>
<gene>
    <name evidence="4" type="ORF">ED312_04955</name>
</gene>
<organism evidence="4 5">
    <name type="scientific">Sinomicrobium pectinilyticum</name>
    <dbReference type="NCBI Taxonomy" id="1084421"/>
    <lineage>
        <taxon>Bacteria</taxon>
        <taxon>Pseudomonadati</taxon>
        <taxon>Bacteroidota</taxon>
        <taxon>Flavobacteriia</taxon>
        <taxon>Flavobacteriales</taxon>
        <taxon>Flavobacteriaceae</taxon>
        <taxon>Sinomicrobium</taxon>
    </lineage>
</organism>
<dbReference type="Gene3D" id="3.40.710.10">
    <property type="entry name" value="DD-peptidase/beta-lactamase superfamily"/>
    <property type="match status" value="1"/>
</dbReference>
<dbReference type="GO" id="GO:0016787">
    <property type="term" value="F:hydrolase activity"/>
    <property type="evidence" value="ECO:0007669"/>
    <property type="project" value="UniProtKB-KW"/>
</dbReference>
<feature type="domain" description="Beta-lactamase-related" evidence="2">
    <location>
        <begin position="33"/>
        <end position="341"/>
    </location>
</feature>
<dbReference type="EMBL" id="RJTM01000028">
    <property type="protein sequence ID" value="RNL91025.1"/>
    <property type="molecule type" value="Genomic_DNA"/>
</dbReference>
<evidence type="ECO:0000256" key="1">
    <source>
        <dbReference type="SAM" id="SignalP"/>
    </source>
</evidence>
<dbReference type="InterPro" id="IPR021860">
    <property type="entry name" value="Peptidase_S12_Pab87-rel_C"/>
</dbReference>
<dbReference type="InterPro" id="IPR001466">
    <property type="entry name" value="Beta-lactam-related"/>
</dbReference>
<dbReference type="Pfam" id="PF11954">
    <property type="entry name" value="DUF3471"/>
    <property type="match status" value="1"/>
</dbReference>
<protein>
    <submittedName>
        <fullName evidence="4">Serine hydrolase</fullName>
    </submittedName>
</protein>
<keyword evidence="5" id="KW-1185">Reference proteome</keyword>
<keyword evidence="1" id="KW-0732">Signal</keyword>
<dbReference type="RefSeq" id="WP_123214907.1">
    <property type="nucleotide sequence ID" value="NZ_RJTM01000028.1"/>
</dbReference>
<evidence type="ECO:0000313" key="5">
    <source>
        <dbReference type="Proteomes" id="UP000267469"/>
    </source>
</evidence>
<dbReference type="OrthoDB" id="9793489at2"/>
<dbReference type="InterPro" id="IPR012338">
    <property type="entry name" value="Beta-lactam/transpept-like"/>
</dbReference>